<dbReference type="AlphaFoldDB" id="A0A9J6GR15"/>
<organism evidence="1 2">
    <name type="scientific">Haemaphysalis longicornis</name>
    <name type="common">Bush tick</name>
    <dbReference type="NCBI Taxonomy" id="44386"/>
    <lineage>
        <taxon>Eukaryota</taxon>
        <taxon>Metazoa</taxon>
        <taxon>Ecdysozoa</taxon>
        <taxon>Arthropoda</taxon>
        <taxon>Chelicerata</taxon>
        <taxon>Arachnida</taxon>
        <taxon>Acari</taxon>
        <taxon>Parasitiformes</taxon>
        <taxon>Ixodida</taxon>
        <taxon>Ixodoidea</taxon>
        <taxon>Ixodidae</taxon>
        <taxon>Haemaphysalinae</taxon>
        <taxon>Haemaphysalis</taxon>
    </lineage>
</organism>
<reference evidence="1 2" key="1">
    <citation type="journal article" date="2020" name="Cell">
        <title>Large-Scale Comparative Analyses of Tick Genomes Elucidate Their Genetic Diversity and Vector Capacities.</title>
        <authorList>
            <consortium name="Tick Genome and Microbiome Consortium (TIGMIC)"/>
            <person name="Jia N."/>
            <person name="Wang J."/>
            <person name="Shi W."/>
            <person name="Du L."/>
            <person name="Sun Y."/>
            <person name="Zhan W."/>
            <person name="Jiang J.F."/>
            <person name="Wang Q."/>
            <person name="Zhang B."/>
            <person name="Ji P."/>
            <person name="Bell-Sakyi L."/>
            <person name="Cui X.M."/>
            <person name="Yuan T.T."/>
            <person name="Jiang B.G."/>
            <person name="Yang W.F."/>
            <person name="Lam T.T."/>
            <person name="Chang Q.C."/>
            <person name="Ding S.J."/>
            <person name="Wang X.J."/>
            <person name="Zhu J.G."/>
            <person name="Ruan X.D."/>
            <person name="Zhao L."/>
            <person name="Wei J.T."/>
            <person name="Ye R.Z."/>
            <person name="Que T.C."/>
            <person name="Du C.H."/>
            <person name="Zhou Y.H."/>
            <person name="Cheng J.X."/>
            <person name="Dai P.F."/>
            <person name="Guo W.B."/>
            <person name="Han X.H."/>
            <person name="Huang E.J."/>
            <person name="Li L.F."/>
            <person name="Wei W."/>
            <person name="Gao Y.C."/>
            <person name="Liu J.Z."/>
            <person name="Shao H.Z."/>
            <person name="Wang X."/>
            <person name="Wang C.C."/>
            <person name="Yang T.C."/>
            <person name="Huo Q.B."/>
            <person name="Li W."/>
            <person name="Chen H.Y."/>
            <person name="Chen S.E."/>
            <person name="Zhou L.G."/>
            <person name="Ni X.B."/>
            <person name="Tian J.H."/>
            <person name="Sheng Y."/>
            <person name="Liu T."/>
            <person name="Pan Y.S."/>
            <person name="Xia L.Y."/>
            <person name="Li J."/>
            <person name="Zhao F."/>
            <person name="Cao W.C."/>
        </authorList>
    </citation>
    <scope>NUCLEOTIDE SEQUENCE [LARGE SCALE GENOMIC DNA]</scope>
    <source>
        <strain evidence="1">HaeL-2018</strain>
    </source>
</reference>
<dbReference type="EMBL" id="JABSTR010000008">
    <property type="protein sequence ID" value="KAH9376668.1"/>
    <property type="molecule type" value="Genomic_DNA"/>
</dbReference>
<sequence length="80" mass="9345">MVCHKVWRCHLSQLNKVCDRRNTKCKAMIDIKVKKLNASTRKTNPFLRRDPPLCAIIKLKLQHNHSVESAEALRHLRCSI</sequence>
<gene>
    <name evidence="1" type="ORF">HPB48_005879</name>
</gene>
<dbReference type="OMA" id="CKAMIDI"/>
<comment type="caution">
    <text evidence="1">The sequence shown here is derived from an EMBL/GenBank/DDBJ whole genome shotgun (WGS) entry which is preliminary data.</text>
</comment>
<dbReference type="VEuPathDB" id="VectorBase:HLOH_063018"/>
<name>A0A9J6GR15_HAELO</name>
<dbReference type="OrthoDB" id="6502672at2759"/>
<dbReference type="Proteomes" id="UP000821853">
    <property type="component" value="Unassembled WGS sequence"/>
</dbReference>
<protein>
    <submittedName>
        <fullName evidence="1">Uncharacterized protein</fullName>
    </submittedName>
</protein>
<proteinExistence type="predicted"/>
<evidence type="ECO:0000313" key="2">
    <source>
        <dbReference type="Proteomes" id="UP000821853"/>
    </source>
</evidence>
<evidence type="ECO:0000313" key="1">
    <source>
        <dbReference type="EMBL" id="KAH9376668.1"/>
    </source>
</evidence>
<keyword evidence="2" id="KW-1185">Reference proteome</keyword>
<accession>A0A9J6GR15</accession>